<dbReference type="Proteomes" id="UP001169719">
    <property type="component" value="Unassembled WGS sequence"/>
</dbReference>
<name>A0ABT7Y2B5_9VIBR</name>
<organism evidence="1 2">
    <name type="scientific">Vibrio agarivorans</name>
    <dbReference type="NCBI Taxonomy" id="153622"/>
    <lineage>
        <taxon>Bacteria</taxon>
        <taxon>Pseudomonadati</taxon>
        <taxon>Pseudomonadota</taxon>
        <taxon>Gammaproteobacteria</taxon>
        <taxon>Vibrionales</taxon>
        <taxon>Vibrionaceae</taxon>
        <taxon>Vibrio</taxon>
    </lineage>
</organism>
<gene>
    <name evidence="1" type="ORF">QWJ08_12455</name>
</gene>
<proteinExistence type="predicted"/>
<comment type="caution">
    <text evidence="1">The sequence shown here is derived from an EMBL/GenBank/DDBJ whole genome shotgun (WGS) entry which is preliminary data.</text>
</comment>
<protein>
    <submittedName>
        <fullName evidence="1">TIGR03899 family protein</fullName>
    </submittedName>
</protein>
<sequence length="296" mass="32991">MSTESKSVTVVVEETKAQDKKKNYIKESGKQILAMAEEHGLDAEINPNKNDATALERALIRERKRRELRQINLESIIKAAYASCKNESAGQPDLDWQHRFFDMAQEIHNPMMQKLWAQVLKREVTNPGSTSMKALQTLHDMSPKEAQILQRAASLACSFGTDASKKLFVGVKSKGSIFKLGKRISTATVSLGAYQLPYSSLLVLIELGLVHSSELESGEIDMTAPLPIQYQGRSMSLQAHQKGASLLYYRFTPTGNELCRLLGNKPNHDYWDQVTALLQQTFAIHSDSKGSVNHSV</sequence>
<dbReference type="Pfam" id="PF10987">
    <property type="entry name" value="DUF2806"/>
    <property type="match status" value="1"/>
</dbReference>
<keyword evidence="2" id="KW-1185">Reference proteome</keyword>
<reference evidence="1" key="1">
    <citation type="submission" date="2024-05" db="EMBL/GenBank/DDBJ databases">
        <title>Genome Sequences of Four Agar- Degrading Marine Bacteria.</title>
        <authorList>
            <person name="Phillips E.K."/>
            <person name="Shaffer J.C."/>
            <person name="Henson M.W."/>
            <person name="Temperton B."/>
            <person name="Thrash C.J."/>
            <person name="Martin M.O."/>
        </authorList>
    </citation>
    <scope>NUCLEOTIDE SEQUENCE</scope>
    <source>
        <strain evidence="1">EKP203</strain>
    </source>
</reference>
<evidence type="ECO:0000313" key="2">
    <source>
        <dbReference type="Proteomes" id="UP001169719"/>
    </source>
</evidence>
<dbReference type="InterPro" id="IPR021254">
    <property type="entry name" value="DUF2806"/>
</dbReference>
<dbReference type="EMBL" id="JAUEOZ010000001">
    <property type="protein sequence ID" value="MDN2482184.1"/>
    <property type="molecule type" value="Genomic_DNA"/>
</dbReference>
<evidence type="ECO:0000313" key="1">
    <source>
        <dbReference type="EMBL" id="MDN2482184.1"/>
    </source>
</evidence>
<dbReference type="RefSeq" id="WP_289962217.1">
    <property type="nucleotide sequence ID" value="NZ_JAUEOZ010000001.1"/>
</dbReference>
<accession>A0ABT7Y2B5</accession>
<dbReference type="NCBIfam" id="TIGR03899">
    <property type="entry name" value="TIGR03899 family protein"/>
    <property type="match status" value="1"/>
</dbReference>